<evidence type="ECO:0000313" key="4">
    <source>
        <dbReference type="Proteomes" id="UP001165065"/>
    </source>
</evidence>
<dbReference type="EMBL" id="BRYA01000182">
    <property type="protein sequence ID" value="GMI42821.1"/>
    <property type="molecule type" value="Genomic_DNA"/>
</dbReference>
<dbReference type="AlphaFoldDB" id="A0A9W7GEA4"/>
<feature type="transmembrane region" description="Helical" evidence="2">
    <location>
        <begin position="304"/>
        <end position="325"/>
    </location>
</feature>
<feature type="transmembrane region" description="Helical" evidence="2">
    <location>
        <begin position="379"/>
        <end position="397"/>
    </location>
</feature>
<feature type="transmembrane region" description="Helical" evidence="2">
    <location>
        <begin position="278"/>
        <end position="298"/>
    </location>
</feature>
<comment type="caution">
    <text evidence="3">The sequence shown here is derived from an EMBL/GenBank/DDBJ whole genome shotgun (WGS) entry which is preliminary data.</text>
</comment>
<evidence type="ECO:0000256" key="2">
    <source>
        <dbReference type="SAM" id="Phobius"/>
    </source>
</evidence>
<proteinExistence type="predicted"/>
<keyword evidence="2" id="KW-0472">Membrane</keyword>
<feature type="region of interest" description="Disordered" evidence="1">
    <location>
        <begin position="34"/>
        <end position="90"/>
    </location>
</feature>
<protein>
    <submittedName>
        <fullName evidence="3">Uncharacterized protein</fullName>
    </submittedName>
</protein>
<reference evidence="4" key="1">
    <citation type="journal article" date="2023" name="Commun. Biol.">
        <title>Genome analysis of Parmales, the sister group of diatoms, reveals the evolutionary specialization of diatoms from phago-mixotrophs to photoautotrophs.</title>
        <authorList>
            <person name="Ban H."/>
            <person name="Sato S."/>
            <person name="Yoshikawa S."/>
            <person name="Yamada K."/>
            <person name="Nakamura Y."/>
            <person name="Ichinomiya M."/>
            <person name="Sato N."/>
            <person name="Blanc-Mathieu R."/>
            <person name="Endo H."/>
            <person name="Kuwata A."/>
            <person name="Ogata H."/>
        </authorList>
    </citation>
    <scope>NUCLEOTIDE SEQUENCE [LARGE SCALE GENOMIC DNA]</scope>
</reference>
<evidence type="ECO:0000256" key="1">
    <source>
        <dbReference type="SAM" id="MobiDB-lite"/>
    </source>
</evidence>
<sequence>MASKIVPADLSGKPVLQTSYVEPDDASVCFGVEKAQEDGDNGDVEAAADVEEENPSHHDNTVVAGREQKEGQDTEVDAGDLKTKDAPSGRNSIRDSLLVMQDEIGKTVEGAFSDENVDESSRNAANAKLTFPIVHNPVSFASHTASTNVQGLISALPSCFIIVLMKWVNEEVVTLGGNGFFGDMHVVRCLGCLLCVDGLVLTIRWERDFTRRMFFIKLPGQLFFMFIVSSVFHWEIGGLAIFSATLAFSWGELCGYPLEDPRPPLRKYVLQSLTLGMALHGVFVILINVLVLITRLLAKSARGYITVVVTGLLFPLVIFAVRKFVTTWILNFVSAKDMAPEKRVELLGMAINNFSLNLLITPTVLLYFNSSPVNALTSALLQILTEIVGKIYTIWLVKKKLKLALSAGGDGAKMKRLVSGKKNKVKLLASKLNGGSIETMEEYKLRLREESYTLAIRWHYEIIAEKGCIVVAAVIAWLYFQEQVSCTSNELVLIGVIFFVLEIITDCIFVWVMTHKFGVPLLSAIPRQQTFTGAKFRAQLCPCFMFTAAGNCIAMSSSIKM</sequence>
<keyword evidence="2" id="KW-0812">Transmembrane</keyword>
<organism evidence="3 4">
    <name type="scientific">Triparma columacea</name>
    <dbReference type="NCBI Taxonomy" id="722753"/>
    <lineage>
        <taxon>Eukaryota</taxon>
        <taxon>Sar</taxon>
        <taxon>Stramenopiles</taxon>
        <taxon>Ochrophyta</taxon>
        <taxon>Bolidophyceae</taxon>
        <taxon>Parmales</taxon>
        <taxon>Triparmaceae</taxon>
        <taxon>Triparma</taxon>
    </lineage>
</organism>
<keyword evidence="4" id="KW-1185">Reference proteome</keyword>
<feature type="transmembrane region" description="Helical" evidence="2">
    <location>
        <begin position="180"/>
        <end position="202"/>
    </location>
</feature>
<feature type="transmembrane region" description="Helical" evidence="2">
    <location>
        <begin position="462"/>
        <end position="480"/>
    </location>
</feature>
<keyword evidence="2" id="KW-1133">Transmembrane helix</keyword>
<name>A0A9W7GEA4_9STRA</name>
<feature type="transmembrane region" description="Helical" evidence="2">
    <location>
        <begin position="492"/>
        <end position="513"/>
    </location>
</feature>
<feature type="compositionally biased region" description="Acidic residues" evidence="1">
    <location>
        <begin position="38"/>
        <end position="53"/>
    </location>
</feature>
<feature type="compositionally biased region" description="Basic and acidic residues" evidence="1">
    <location>
        <begin position="54"/>
        <end position="72"/>
    </location>
</feature>
<dbReference type="Proteomes" id="UP001165065">
    <property type="component" value="Unassembled WGS sequence"/>
</dbReference>
<gene>
    <name evidence="3" type="ORF">TrCOL_g4911</name>
</gene>
<feature type="transmembrane region" description="Helical" evidence="2">
    <location>
        <begin position="346"/>
        <end position="367"/>
    </location>
</feature>
<evidence type="ECO:0000313" key="3">
    <source>
        <dbReference type="EMBL" id="GMI42821.1"/>
    </source>
</evidence>
<accession>A0A9W7GEA4</accession>
<feature type="transmembrane region" description="Helical" evidence="2">
    <location>
        <begin position="214"/>
        <end position="234"/>
    </location>
</feature>